<accession>S8FIA3</accession>
<dbReference type="HOGENOM" id="CLU_526889_0_0_1"/>
<sequence>MVSVPPSSYLPPLAFEPFALSEPHSHSLTLTPLSTPPPTASTHPAPTVYASQSTRIRGPRVRPRLRLANGTDPNAHVHPGSASDFEDANIDVHPPLLGSVRRQHARMRDTTSPHVQRNLLITPLRPVQIGRPTRFATGAAPSAWAERSARPGTAPALGLSSFGSGRDVIRPSYERTASDGRGAAPVAPQSGAGTDPLRAEGPIEVSEKPRTAPPAMASPQRDVAVLDISHEDPFKWKVPGGHDQDPDPLPDFAHLPPVAVPFGDLGLSSRPDSFASSRPTSALPGATIDELEDIAEELRGMVPSQQQQQQQQPQEVVYRGRRPMGPRPRSPLSASSAHFVKSAVASAYPSPERLDVVDEVGSSSGSEHARTRSISPRRPRRDDVEWVAEYGLWCSSAKGKWKVPWVETEPEESVEPHAAQATEPDTEPYFTYDPHNAPEFLVGKSNSLTVTAAPGYHSARRVPRLRAMRRQPGRNHRPPNLFLAPGFQPDPDTPDEPQPPAPPHSAPASHTHFNTKQPKPADLRGLELLIGPLEPRHKPPPKPKPKPAIPPKTAPSGGSSTLAPARREPRVDLMAKTTAASWSPANGNTPRNSYARPSRPRRNMLASFKRWFRRLTR</sequence>
<name>S8FIA3_FOMSC</name>
<dbReference type="InParanoid" id="S8FIA3"/>
<feature type="compositionally biased region" description="Polar residues" evidence="1">
    <location>
        <begin position="578"/>
        <end position="592"/>
    </location>
</feature>
<keyword evidence="3" id="KW-1185">Reference proteome</keyword>
<feature type="compositionally biased region" description="Basic residues" evidence="1">
    <location>
        <begin position="458"/>
        <end position="477"/>
    </location>
</feature>
<evidence type="ECO:0000313" key="2">
    <source>
        <dbReference type="EMBL" id="EPT01131.1"/>
    </source>
</evidence>
<dbReference type="EMBL" id="KE504144">
    <property type="protein sequence ID" value="EPT01131.1"/>
    <property type="molecule type" value="Genomic_DNA"/>
</dbReference>
<feature type="region of interest" description="Disordered" evidence="1">
    <location>
        <begin position="357"/>
        <end position="381"/>
    </location>
</feature>
<feature type="region of interest" description="Disordered" evidence="1">
    <location>
        <begin position="453"/>
        <end position="604"/>
    </location>
</feature>
<dbReference type="Proteomes" id="UP000015241">
    <property type="component" value="Unassembled WGS sequence"/>
</dbReference>
<organism evidence="2 3">
    <name type="scientific">Fomitopsis schrenkii</name>
    <name type="common">Brown rot fungus</name>
    <dbReference type="NCBI Taxonomy" id="2126942"/>
    <lineage>
        <taxon>Eukaryota</taxon>
        <taxon>Fungi</taxon>
        <taxon>Dikarya</taxon>
        <taxon>Basidiomycota</taxon>
        <taxon>Agaricomycotina</taxon>
        <taxon>Agaricomycetes</taxon>
        <taxon>Polyporales</taxon>
        <taxon>Fomitopsis</taxon>
    </lineage>
</organism>
<dbReference type="OrthoDB" id="3254051at2759"/>
<feature type="compositionally biased region" description="Pro residues" evidence="1">
    <location>
        <begin position="496"/>
        <end position="505"/>
    </location>
</feature>
<gene>
    <name evidence="2" type="ORF">FOMPIDRAFT_1060003</name>
</gene>
<protein>
    <submittedName>
        <fullName evidence="2">Uncharacterized protein</fullName>
    </submittedName>
</protein>
<feature type="region of interest" description="Disordered" evidence="1">
    <location>
        <begin position="406"/>
        <end position="435"/>
    </location>
</feature>
<proteinExistence type="predicted"/>
<feature type="region of interest" description="Disordered" evidence="1">
    <location>
        <begin position="174"/>
        <end position="219"/>
    </location>
</feature>
<evidence type="ECO:0000256" key="1">
    <source>
        <dbReference type="SAM" id="MobiDB-lite"/>
    </source>
</evidence>
<evidence type="ECO:0000313" key="3">
    <source>
        <dbReference type="Proteomes" id="UP000015241"/>
    </source>
</evidence>
<feature type="region of interest" description="Disordered" evidence="1">
    <location>
        <begin position="28"/>
        <end position="55"/>
    </location>
</feature>
<dbReference type="AlphaFoldDB" id="S8FIA3"/>
<reference evidence="2 3" key="1">
    <citation type="journal article" date="2012" name="Science">
        <title>The Paleozoic origin of enzymatic lignin decomposition reconstructed from 31 fungal genomes.</title>
        <authorList>
            <person name="Floudas D."/>
            <person name="Binder M."/>
            <person name="Riley R."/>
            <person name="Barry K."/>
            <person name="Blanchette R.A."/>
            <person name="Henrissat B."/>
            <person name="Martinez A.T."/>
            <person name="Otillar R."/>
            <person name="Spatafora J.W."/>
            <person name="Yadav J.S."/>
            <person name="Aerts A."/>
            <person name="Benoit I."/>
            <person name="Boyd A."/>
            <person name="Carlson A."/>
            <person name="Copeland A."/>
            <person name="Coutinho P.M."/>
            <person name="de Vries R.P."/>
            <person name="Ferreira P."/>
            <person name="Findley K."/>
            <person name="Foster B."/>
            <person name="Gaskell J."/>
            <person name="Glotzer D."/>
            <person name="Gorecki P."/>
            <person name="Heitman J."/>
            <person name="Hesse C."/>
            <person name="Hori C."/>
            <person name="Igarashi K."/>
            <person name="Jurgens J.A."/>
            <person name="Kallen N."/>
            <person name="Kersten P."/>
            <person name="Kohler A."/>
            <person name="Kuees U."/>
            <person name="Kumar T.K.A."/>
            <person name="Kuo A."/>
            <person name="LaButti K."/>
            <person name="Larrondo L.F."/>
            <person name="Lindquist E."/>
            <person name="Ling A."/>
            <person name="Lombard V."/>
            <person name="Lucas S."/>
            <person name="Lundell T."/>
            <person name="Martin R."/>
            <person name="McLaughlin D.J."/>
            <person name="Morgenstern I."/>
            <person name="Morin E."/>
            <person name="Murat C."/>
            <person name="Nagy L.G."/>
            <person name="Nolan M."/>
            <person name="Ohm R.A."/>
            <person name="Patyshakuliyeva A."/>
            <person name="Rokas A."/>
            <person name="Ruiz-Duenas F.J."/>
            <person name="Sabat G."/>
            <person name="Salamov A."/>
            <person name="Samejima M."/>
            <person name="Schmutz J."/>
            <person name="Slot J.C."/>
            <person name="St John F."/>
            <person name="Stenlid J."/>
            <person name="Sun H."/>
            <person name="Sun S."/>
            <person name="Syed K."/>
            <person name="Tsang A."/>
            <person name="Wiebenga A."/>
            <person name="Young D."/>
            <person name="Pisabarro A."/>
            <person name="Eastwood D.C."/>
            <person name="Martin F."/>
            <person name="Cullen D."/>
            <person name="Grigoriev I.V."/>
            <person name="Hibbett D.S."/>
        </authorList>
    </citation>
    <scope>NUCLEOTIDE SEQUENCE</scope>
    <source>
        <strain evidence="3">FP-58527</strain>
    </source>
</reference>
<feature type="compositionally biased region" description="Low complexity" evidence="1">
    <location>
        <begin position="359"/>
        <end position="376"/>
    </location>
</feature>
<feature type="region of interest" description="Disordered" evidence="1">
    <location>
        <begin position="301"/>
        <end position="336"/>
    </location>
</feature>
<feature type="compositionally biased region" description="Low complexity" evidence="1">
    <location>
        <begin position="305"/>
        <end position="314"/>
    </location>
</feature>